<keyword evidence="3" id="KW-1185">Reference proteome</keyword>
<comment type="caution">
    <text evidence="2">The sequence shown here is derived from an EMBL/GenBank/DDBJ whole genome shotgun (WGS) entry which is preliminary data.</text>
</comment>
<proteinExistence type="predicted"/>
<accession>A0ABS4XSL4</accession>
<evidence type="ECO:0000256" key="1">
    <source>
        <dbReference type="SAM" id="Phobius"/>
    </source>
</evidence>
<gene>
    <name evidence="2" type="ORF">JOF39_002553</name>
</gene>
<sequence length="408" mass="43597">MARSSHESPQGGGQPETLVAALTLIFDNTPGAQAEAAVRTLLAEREVLALVSEPAPWNGLVLIEVGIAVNPEGLILLAAADGSTRLGQQVEDFALALKFGTGALYADQDDVEAQSGEPIQDARLEEMPSGRTLLAGALTEPDLQLLAAASKTAWHLLPPEDPQRTAVAVHDGFLIGGYLDGDQYPAIMLSRTGPRYTASFWFPKQSSKLGGEPAWVHIWPVAASPAVQHPAGTDAREQLQVLETHYLAPDPAELDELGTMKVSAQDIEILKRVLTGTGGPQAAQQVLAAFGHDPESARYLQEPGVPAGSTPIEPMGLGKAMGRAMAMEARKSSAAPRWFNPLSWKPGLQLAWGVIEALVFSLMLAGTEWDRPWAPAWLVVLILAVGYVDAAGNLVFGAVRWIRGRRRR</sequence>
<dbReference type="EMBL" id="JAGIOJ010000001">
    <property type="protein sequence ID" value="MBP2399472.1"/>
    <property type="molecule type" value="Genomic_DNA"/>
</dbReference>
<protein>
    <submittedName>
        <fullName evidence="2">Uncharacterized protein</fullName>
    </submittedName>
</protein>
<reference evidence="2 3" key="1">
    <citation type="submission" date="2021-03" db="EMBL/GenBank/DDBJ databases">
        <title>Sequencing the genomes of 1000 actinobacteria strains.</title>
        <authorList>
            <person name="Klenk H.-P."/>
        </authorList>
    </citation>
    <scope>NUCLEOTIDE SEQUENCE [LARGE SCALE GENOMIC DNA]</scope>
    <source>
        <strain evidence="2 3">DSM 20168</strain>
    </source>
</reference>
<name>A0ABS4XSL4_GLUPR</name>
<dbReference type="RefSeq" id="WP_188947823.1">
    <property type="nucleotide sequence ID" value="NZ_BMPH01000004.1"/>
</dbReference>
<organism evidence="2 3">
    <name type="scientific">Glutamicibacter protophormiae</name>
    <name type="common">Brevibacterium protophormiae</name>
    <dbReference type="NCBI Taxonomy" id="37930"/>
    <lineage>
        <taxon>Bacteria</taxon>
        <taxon>Bacillati</taxon>
        <taxon>Actinomycetota</taxon>
        <taxon>Actinomycetes</taxon>
        <taxon>Micrococcales</taxon>
        <taxon>Micrococcaceae</taxon>
        <taxon>Glutamicibacter</taxon>
    </lineage>
</organism>
<keyword evidence="1" id="KW-1133">Transmembrane helix</keyword>
<evidence type="ECO:0000313" key="3">
    <source>
        <dbReference type="Proteomes" id="UP001195422"/>
    </source>
</evidence>
<evidence type="ECO:0000313" key="2">
    <source>
        <dbReference type="EMBL" id="MBP2399472.1"/>
    </source>
</evidence>
<keyword evidence="1" id="KW-0472">Membrane</keyword>
<keyword evidence="1" id="KW-0812">Transmembrane</keyword>
<feature type="transmembrane region" description="Helical" evidence="1">
    <location>
        <begin position="377"/>
        <end position="402"/>
    </location>
</feature>
<dbReference type="Proteomes" id="UP001195422">
    <property type="component" value="Unassembled WGS sequence"/>
</dbReference>